<dbReference type="AlphaFoldDB" id="A0A938YI01"/>
<keyword evidence="3" id="KW-0378">Hydrolase</keyword>
<protein>
    <submittedName>
        <fullName evidence="3">Alpha/beta fold hydrolase</fullName>
    </submittedName>
</protein>
<dbReference type="Proteomes" id="UP000663801">
    <property type="component" value="Unassembled WGS sequence"/>
</dbReference>
<accession>A0A938YI01</accession>
<dbReference type="InterPro" id="IPR000073">
    <property type="entry name" value="AB_hydrolase_1"/>
</dbReference>
<dbReference type="PRINTS" id="PR00412">
    <property type="entry name" value="EPOXHYDRLASE"/>
</dbReference>
<name>A0A938YI01_9ACTN</name>
<gene>
    <name evidence="3" type="ORF">JL107_16445</name>
</gene>
<proteinExistence type="predicted"/>
<dbReference type="SUPFAM" id="SSF53474">
    <property type="entry name" value="alpha/beta-Hydrolases"/>
    <property type="match status" value="1"/>
</dbReference>
<dbReference type="GO" id="GO:0004601">
    <property type="term" value="F:peroxidase activity"/>
    <property type="evidence" value="ECO:0007669"/>
    <property type="project" value="UniProtKB-KW"/>
</dbReference>
<dbReference type="Gene3D" id="3.40.50.1820">
    <property type="entry name" value="alpha/beta hydrolase"/>
    <property type="match status" value="1"/>
</dbReference>
<evidence type="ECO:0000256" key="1">
    <source>
        <dbReference type="ARBA" id="ARBA00022559"/>
    </source>
</evidence>
<keyword evidence="4" id="KW-1185">Reference proteome</keyword>
<reference evidence="3" key="1">
    <citation type="submission" date="2021-01" db="EMBL/GenBank/DDBJ databases">
        <title>KCTC 19127 draft genome.</title>
        <authorList>
            <person name="An D."/>
        </authorList>
    </citation>
    <scope>NUCLEOTIDE SEQUENCE</scope>
    <source>
        <strain evidence="3">KCTC 19127</strain>
    </source>
</reference>
<dbReference type="InterPro" id="IPR050471">
    <property type="entry name" value="AB_hydrolase"/>
</dbReference>
<keyword evidence="1" id="KW-0560">Oxidoreductase</keyword>
<sequence length="275" mass="29621">MTDTTPAPARTEITVDGVRLNYRLEGEGPQTVVLINGLADDLDTWAYQVPDLLAAGYRVLSFDNRGIGASDTPAGPYTTARMAADAKGLVDALGLTDFHLLGVSMGGMIAQEYALAYPQDLASLTLACTYAAPGPFCSRMFAFWGDLAPKLGVPFVMRDVSLWAFTVPFFEERTDEAAEFEAGMAQLTMPVEAYLAQLHAIQVHDTTARLAEITVPTLVLAGEEDILIPVRLSRRLHEGIAGSQFVTVPGGHASLWESPEPFNAAVLAFLQSRQS</sequence>
<evidence type="ECO:0000313" key="3">
    <source>
        <dbReference type="EMBL" id="MBM9478040.1"/>
    </source>
</evidence>
<organism evidence="3 4">
    <name type="scientific">Nakamurella flavida</name>
    <dbReference type="NCBI Taxonomy" id="363630"/>
    <lineage>
        <taxon>Bacteria</taxon>
        <taxon>Bacillati</taxon>
        <taxon>Actinomycetota</taxon>
        <taxon>Actinomycetes</taxon>
        <taxon>Nakamurellales</taxon>
        <taxon>Nakamurellaceae</taxon>
        <taxon>Nakamurella</taxon>
    </lineage>
</organism>
<dbReference type="InterPro" id="IPR000639">
    <property type="entry name" value="Epox_hydrolase-like"/>
</dbReference>
<evidence type="ECO:0000313" key="4">
    <source>
        <dbReference type="Proteomes" id="UP000663801"/>
    </source>
</evidence>
<dbReference type="PANTHER" id="PTHR43433:SF5">
    <property type="entry name" value="AB HYDROLASE-1 DOMAIN-CONTAINING PROTEIN"/>
    <property type="match status" value="1"/>
</dbReference>
<dbReference type="Pfam" id="PF00561">
    <property type="entry name" value="Abhydrolase_1"/>
    <property type="match status" value="1"/>
</dbReference>
<dbReference type="InterPro" id="IPR029058">
    <property type="entry name" value="AB_hydrolase_fold"/>
</dbReference>
<dbReference type="EMBL" id="JAERWL010000014">
    <property type="protein sequence ID" value="MBM9478040.1"/>
    <property type="molecule type" value="Genomic_DNA"/>
</dbReference>
<dbReference type="PRINTS" id="PR00111">
    <property type="entry name" value="ABHYDROLASE"/>
</dbReference>
<evidence type="ECO:0000259" key="2">
    <source>
        <dbReference type="Pfam" id="PF00561"/>
    </source>
</evidence>
<dbReference type="PANTHER" id="PTHR43433">
    <property type="entry name" value="HYDROLASE, ALPHA/BETA FOLD FAMILY PROTEIN"/>
    <property type="match status" value="1"/>
</dbReference>
<dbReference type="RefSeq" id="WP_205258156.1">
    <property type="nucleotide sequence ID" value="NZ_BAAAPV010000002.1"/>
</dbReference>
<keyword evidence="1" id="KW-0575">Peroxidase</keyword>
<dbReference type="GO" id="GO:0016787">
    <property type="term" value="F:hydrolase activity"/>
    <property type="evidence" value="ECO:0007669"/>
    <property type="project" value="UniProtKB-KW"/>
</dbReference>
<feature type="domain" description="AB hydrolase-1" evidence="2">
    <location>
        <begin position="31"/>
        <end position="259"/>
    </location>
</feature>
<comment type="caution">
    <text evidence="3">The sequence shown here is derived from an EMBL/GenBank/DDBJ whole genome shotgun (WGS) entry which is preliminary data.</text>
</comment>